<dbReference type="SUPFAM" id="SSF51316">
    <property type="entry name" value="Mss4-like"/>
    <property type="match status" value="1"/>
</dbReference>
<dbReference type="EC" id="1.8.4.12" evidence="6"/>
<dbReference type="PANTHER" id="PTHR10173">
    <property type="entry name" value="METHIONINE SULFOXIDE REDUCTASE"/>
    <property type="match status" value="1"/>
</dbReference>
<comment type="similarity">
    <text evidence="1 6">Belongs to the MsrB Met sulfoxide reductase family.</text>
</comment>
<comment type="catalytic activity">
    <reaction evidence="5 6">
        <text>L-methionyl-[protein] + [thioredoxin]-disulfide + H2O = L-methionyl-(R)-S-oxide-[protein] + [thioredoxin]-dithiol</text>
        <dbReference type="Rhea" id="RHEA:24164"/>
        <dbReference type="Rhea" id="RHEA-COMP:10698"/>
        <dbReference type="Rhea" id="RHEA-COMP:10700"/>
        <dbReference type="Rhea" id="RHEA-COMP:12313"/>
        <dbReference type="Rhea" id="RHEA-COMP:12314"/>
        <dbReference type="ChEBI" id="CHEBI:15377"/>
        <dbReference type="ChEBI" id="CHEBI:16044"/>
        <dbReference type="ChEBI" id="CHEBI:29950"/>
        <dbReference type="ChEBI" id="CHEBI:45764"/>
        <dbReference type="ChEBI" id="CHEBI:50058"/>
        <dbReference type="EC" id="1.8.4.12"/>
    </reaction>
</comment>
<evidence type="ECO:0000256" key="2">
    <source>
        <dbReference type="ARBA" id="ARBA00022723"/>
    </source>
</evidence>
<evidence type="ECO:0000259" key="7">
    <source>
        <dbReference type="PROSITE" id="PS51790"/>
    </source>
</evidence>
<evidence type="ECO:0000256" key="5">
    <source>
        <dbReference type="ARBA" id="ARBA00048488"/>
    </source>
</evidence>
<dbReference type="AlphaFoldDB" id="A0A9X0A1Y0"/>
<keyword evidence="4 6" id="KW-0560">Oxidoreductase</keyword>
<evidence type="ECO:0000256" key="6">
    <source>
        <dbReference type="RuleBase" id="RU365044"/>
    </source>
</evidence>
<comment type="cofactor">
    <cofactor evidence="6">
        <name>Zn(2+)</name>
        <dbReference type="ChEBI" id="CHEBI:29105"/>
    </cofactor>
    <text evidence="6">Binds 1 zinc ion per subunit.</text>
</comment>
<keyword evidence="2 6" id="KW-0479">Metal-binding</keyword>
<dbReference type="GO" id="GO:0006979">
    <property type="term" value="P:response to oxidative stress"/>
    <property type="evidence" value="ECO:0007669"/>
    <property type="project" value="InterPro"/>
</dbReference>
<dbReference type="OrthoDB" id="44061at2759"/>
<gene>
    <name evidence="8" type="primary">MSRB2</name>
    <name evidence="8" type="ORF">OS493_016275</name>
</gene>
<dbReference type="InterPro" id="IPR002579">
    <property type="entry name" value="Met_Sox_Rdtase_MsrB_dom"/>
</dbReference>
<feature type="domain" description="MsrB" evidence="7">
    <location>
        <begin position="60"/>
        <end position="182"/>
    </location>
</feature>
<dbReference type="GO" id="GO:0046872">
    <property type="term" value="F:metal ion binding"/>
    <property type="evidence" value="ECO:0007669"/>
    <property type="project" value="UniProtKB-KW"/>
</dbReference>
<dbReference type="InterPro" id="IPR028427">
    <property type="entry name" value="Met_Sox_Rdtase_MsrB"/>
</dbReference>
<dbReference type="GO" id="GO:0033743">
    <property type="term" value="F:peptide-methionine (R)-S-oxide reductase activity"/>
    <property type="evidence" value="ECO:0007669"/>
    <property type="project" value="UniProtKB-EC"/>
</dbReference>
<evidence type="ECO:0000256" key="3">
    <source>
        <dbReference type="ARBA" id="ARBA00022833"/>
    </source>
</evidence>
<keyword evidence="9" id="KW-1185">Reference proteome</keyword>
<dbReference type="InterPro" id="IPR011057">
    <property type="entry name" value="Mss4-like_sf"/>
</dbReference>
<dbReference type="PANTHER" id="PTHR10173:SF52">
    <property type="entry name" value="METHIONINE-R-SULFOXIDE REDUCTASE B1"/>
    <property type="match status" value="1"/>
</dbReference>
<dbReference type="Proteomes" id="UP001163046">
    <property type="component" value="Unassembled WGS sequence"/>
</dbReference>
<dbReference type="GO" id="GO:0030091">
    <property type="term" value="P:protein repair"/>
    <property type="evidence" value="ECO:0007669"/>
    <property type="project" value="InterPro"/>
</dbReference>
<protein>
    <recommendedName>
        <fullName evidence="6">Peptide-methionine (R)-S-oxide reductase</fullName>
        <ecNumber evidence="6">1.8.4.12</ecNumber>
    </recommendedName>
</protein>
<sequence length="186" mass="20611">MLQIIVSRVFSKNDHIYQIGKNKALLRLQAITASSRSQRGFRAFYRGLCISKASMIKIPDAEWKMKLTPEQFSVCRQKGTEPPWSGQYVDFKDKGTYKCVCCGSDLFSSPSKFDSGTGWPSFHSAIETASGDQAAPQLSVVQNRDDSHGMCDSHLGHVFPDGPPPTGLRYCINSISLQFQPADKKA</sequence>
<keyword evidence="3 6" id="KW-0862">Zinc</keyword>
<dbReference type="GO" id="GO:0005737">
    <property type="term" value="C:cytoplasm"/>
    <property type="evidence" value="ECO:0007669"/>
    <property type="project" value="TreeGrafter"/>
</dbReference>
<evidence type="ECO:0000256" key="1">
    <source>
        <dbReference type="ARBA" id="ARBA00007174"/>
    </source>
</evidence>
<proteinExistence type="inferred from homology"/>
<dbReference type="Gene3D" id="2.170.150.20">
    <property type="entry name" value="Peptide methionine sulfoxide reductase"/>
    <property type="match status" value="1"/>
</dbReference>
<dbReference type="Pfam" id="PF01641">
    <property type="entry name" value="SelR"/>
    <property type="match status" value="1"/>
</dbReference>
<dbReference type="NCBIfam" id="TIGR00357">
    <property type="entry name" value="peptide-methionine (R)-S-oxide reductase MsrB"/>
    <property type="match status" value="1"/>
</dbReference>
<dbReference type="FunFam" id="2.170.150.20:FF:000001">
    <property type="entry name" value="Peptide methionine sulfoxide reductase MsrB"/>
    <property type="match status" value="1"/>
</dbReference>
<evidence type="ECO:0000313" key="8">
    <source>
        <dbReference type="EMBL" id="KAJ7391968.1"/>
    </source>
</evidence>
<accession>A0A9X0A1Y0</accession>
<dbReference type="PROSITE" id="PS51790">
    <property type="entry name" value="MSRB"/>
    <property type="match status" value="1"/>
</dbReference>
<name>A0A9X0A1Y0_9CNID</name>
<comment type="caution">
    <text evidence="8">The sequence shown here is derived from an EMBL/GenBank/DDBJ whole genome shotgun (WGS) entry which is preliminary data.</text>
</comment>
<evidence type="ECO:0000256" key="4">
    <source>
        <dbReference type="ARBA" id="ARBA00023002"/>
    </source>
</evidence>
<comment type="function">
    <text evidence="6">Methionine-sulfoxide reductase that specifically reduces methionine (R)-sulfoxide back to methionine. While in many cases methionine oxidation is the result of random oxidation following oxidative stress, methionine oxidation is also a post-translational modification that takes place on specific residues.</text>
</comment>
<organism evidence="8 9">
    <name type="scientific">Desmophyllum pertusum</name>
    <dbReference type="NCBI Taxonomy" id="174260"/>
    <lineage>
        <taxon>Eukaryota</taxon>
        <taxon>Metazoa</taxon>
        <taxon>Cnidaria</taxon>
        <taxon>Anthozoa</taxon>
        <taxon>Hexacorallia</taxon>
        <taxon>Scleractinia</taxon>
        <taxon>Caryophylliina</taxon>
        <taxon>Caryophylliidae</taxon>
        <taxon>Desmophyllum</taxon>
    </lineage>
</organism>
<reference evidence="8" key="1">
    <citation type="submission" date="2023-01" db="EMBL/GenBank/DDBJ databases">
        <title>Genome assembly of the deep-sea coral Lophelia pertusa.</title>
        <authorList>
            <person name="Herrera S."/>
            <person name="Cordes E."/>
        </authorList>
    </citation>
    <scope>NUCLEOTIDE SEQUENCE</scope>
    <source>
        <strain evidence="8">USNM1676648</strain>
        <tissue evidence="8">Polyp</tissue>
    </source>
</reference>
<dbReference type="EMBL" id="MU825404">
    <property type="protein sequence ID" value="KAJ7391968.1"/>
    <property type="molecule type" value="Genomic_DNA"/>
</dbReference>
<evidence type="ECO:0000313" key="9">
    <source>
        <dbReference type="Proteomes" id="UP001163046"/>
    </source>
</evidence>